<dbReference type="AlphaFoldDB" id="A0AAU9K2Z5"/>
<keyword evidence="1" id="KW-0812">Transmembrane</keyword>
<keyword evidence="1" id="KW-0472">Membrane</keyword>
<evidence type="ECO:0008006" key="4">
    <source>
        <dbReference type="Google" id="ProtNLM"/>
    </source>
</evidence>
<feature type="transmembrane region" description="Helical" evidence="1">
    <location>
        <begin position="40"/>
        <end position="57"/>
    </location>
</feature>
<organism evidence="2 3">
    <name type="scientific">Blepharisma stoltei</name>
    <dbReference type="NCBI Taxonomy" id="1481888"/>
    <lineage>
        <taxon>Eukaryota</taxon>
        <taxon>Sar</taxon>
        <taxon>Alveolata</taxon>
        <taxon>Ciliophora</taxon>
        <taxon>Postciliodesmatophora</taxon>
        <taxon>Heterotrichea</taxon>
        <taxon>Heterotrichida</taxon>
        <taxon>Blepharismidae</taxon>
        <taxon>Blepharisma</taxon>
    </lineage>
</organism>
<evidence type="ECO:0000313" key="2">
    <source>
        <dbReference type="EMBL" id="CAG9331766.1"/>
    </source>
</evidence>
<sequence length="85" mass="10570">MHAAIEIKNRIFDFRHQYPWCLFTSKYFSSNTFQERKKPQINALFLIIFGNYLYGIYKDILRVMKKRLENCLCRWFFDRKLILHQ</sequence>
<name>A0AAU9K2Z5_9CILI</name>
<keyword evidence="3" id="KW-1185">Reference proteome</keyword>
<proteinExistence type="predicted"/>
<gene>
    <name evidence="2" type="ORF">BSTOLATCC_MIC53829</name>
</gene>
<dbReference type="Proteomes" id="UP001162131">
    <property type="component" value="Unassembled WGS sequence"/>
</dbReference>
<evidence type="ECO:0000256" key="1">
    <source>
        <dbReference type="SAM" id="Phobius"/>
    </source>
</evidence>
<accession>A0AAU9K2Z5</accession>
<protein>
    <recommendedName>
        <fullName evidence="4">Maturase K</fullName>
    </recommendedName>
</protein>
<reference evidence="2" key="1">
    <citation type="submission" date="2021-09" db="EMBL/GenBank/DDBJ databases">
        <authorList>
            <consortium name="AG Swart"/>
            <person name="Singh M."/>
            <person name="Singh A."/>
            <person name="Seah K."/>
            <person name="Emmerich C."/>
        </authorList>
    </citation>
    <scope>NUCLEOTIDE SEQUENCE</scope>
    <source>
        <strain evidence="2">ATCC30299</strain>
    </source>
</reference>
<comment type="caution">
    <text evidence="2">The sequence shown here is derived from an EMBL/GenBank/DDBJ whole genome shotgun (WGS) entry which is preliminary data.</text>
</comment>
<dbReference type="EMBL" id="CAJZBQ010000053">
    <property type="protein sequence ID" value="CAG9331766.1"/>
    <property type="molecule type" value="Genomic_DNA"/>
</dbReference>
<keyword evidence="1" id="KW-1133">Transmembrane helix</keyword>
<evidence type="ECO:0000313" key="3">
    <source>
        <dbReference type="Proteomes" id="UP001162131"/>
    </source>
</evidence>